<name>A0ABV7DZE0_9RHOB</name>
<sequence length="204" mass="23035">MMSDLTDFFFSTAEPAPSRQVRRAQERAAAKVTAREGRAAARKAAAGFDTDAFRFDVTRIFESLERETPEQRRSAALERAEQARRADAEREEVWRKRVLRQGPVPIEAVAFDGRDDEYLVAPSRPGNKPGTIRIRIFGLSGNVWTGERREDHGRHEVPMTPQGPVEPGTAEDLWFKLSAHKRMAMFAAVARRQIPPKHREAVAS</sequence>
<evidence type="ECO:0000313" key="3">
    <source>
        <dbReference type="Proteomes" id="UP001595445"/>
    </source>
</evidence>
<comment type="caution">
    <text evidence="2">The sequence shown here is derived from an EMBL/GenBank/DDBJ whole genome shotgun (WGS) entry which is preliminary data.</text>
</comment>
<accession>A0ABV7DZE0</accession>
<dbReference type="RefSeq" id="WP_197644756.1">
    <property type="nucleotide sequence ID" value="NZ_JAEACP010000012.1"/>
</dbReference>
<protein>
    <submittedName>
        <fullName evidence="2">Uncharacterized protein</fullName>
    </submittedName>
</protein>
<reference evidence="3" key="1">
    <citation type="journal article" date="2019" name="Int. J. Syst. Evol. Microbiol.">
        <title>The Global Catalogue of Microorganisms (GCM) 10K type strain sequencing project: providing services to taxonomists for standard genome sequencing and annotation.</title>
        <authorList>
            <consortium name="The Broad Institute Genomics Platform"/>
            <consortium name="The Broad Institute Genome Sequencing Center for Infectious Disease"/>
            <person name="Wu L."/>
            <person name="Ma J."/>
        </authorList>
    </citation>
    <scope>NUCLEOTIDE SEQUENCE [LARGE SCALE GENOMIC DNA]</scope>
    <source>
        <strain evidence="3">KCTC 62102</strain>
    </source>
</reference>
<dbReference type="EMBL" id="JBHRSM010000053">
    <property type="protein sequence ID" value="MFC3088487.1"/>
    <property type="molecule type" value="Genomic_DNA"/>
</dbReference>
<feature type="region of interest" description="Disordered" evidence="1">
    <location>
        <begin position="149"/>
        <end position="168"/>
    </location>
</feature>
<dbReference type="Proteomes" id="UP001595445">
    <property type="component" value="Unassembled WGS sequence"/>
</dbReference>
<gene>
    <name evidence="2" type="ORF">ACFOD6_20815</name>
</gene>
<proteinExistence type="predicted"/>
<feature type="region of interest" description="Disordered" evidence="1">
    <location>
        <begin position="67"/>
        <end position="86"/>
    </location>
</feature>
<evidence type="ECO:0000256" key="1">
    <source>
        <dbReference type="SAM" id="MobiDB-lite"/>
    </source>
</evidence>
<keyword evidence="3" id="KW-1185">Reference proteome</keyword>
<organism evidence="2 3">
    <name type="scientific">Tabrizicola soli</name>
    <dbReference type="NCBI Taxonomy" id="2185115"/>
    <lineage>
        <taxon>Bacteria</taxon>
        <taxon>Pseudomonadati</taxon>
        <taxon>Pseudomonadota</taxon>
        <taxon>Alphaproteobacteria</taxon>
        <taxon>Rhodobacterales</taxon>
        <taxon>Paracoccaceae</taxon>
        <taxon>Tabrizicola</taxon>
    </lineage>
</organism>
<evidence type="ECO:0000313" key="2">
    <source>
        <dbReference type="EMBL" id="MFC3088487.1"/>
    </source>
</evidence>